<dbReference type="SUPFAM" id="SSF47648">
    <property type="entry name" value="Nucleoside phosphorylase/phosphoribosyltransferase N-terminal domain"/>
    <property type="match status" value="1"/>
</dbReference>
<keyword evidence="9" id="KW-1185">Reference proteome</keyword>
<evidence type="ECO:0000256" key="5">
    <source>
        <dbReference type="ARBA" id="ARBA00022679"/>
    </source>
</evidence>
<dbReference type="Proteomes" id="UP001348817">
    <property type="component" value="Plasmid pFA6"/>
</dbReference>
<dbReference type="PANTHER" id="PTHR10515">
    <property type="entry name" value="THYMIDINE PHOSPHORYLASE"/>
    <property type="match status" value="1"/>
</dbReference>
<reference evidence="8 9" key="1">
    <citation type="submission" date="2021-12" db="EMBL/GenBank/DDBJ databases">
        <title>Genome sequencing of bacteria with rrn-lacking chromosome and rrn-plasmid.</title>
        <authorList>
            <person name="Anda M."/>
            <person name="Iwasaki W."/>
        </authorList>
    </citation>
    <scope>NUCLEOTIDE SEQUENCE [LARGE SCALE GENOMIC DNA]</scope>
    <source>
        <strain evidence="8 9">DSM 100852</strain>
        <plasmid evidence="8 9">pFA6</plasmid>
    </source>
</reference>
<feature type="domain" description="Pyrimidine nucleoside phosphorylase C-terminal" evidence="7">
    <location>
        <begin position="360"/>
        <end position="434"/>
    </location>
</feature>
<dbReference type="GO" id="GO:0004645">
    <property type="term" value="F:1,4-alpha-oligoglucan phosphorylase activity"/>
    <property type="evidence" value="ECO:0007669"/>
    <property type="project" value="InterPro"/>
</dbReference>
<dbReference type="GO" id="GO:0009032">
    <property type="term" value="F:thymidine phosphorylase activity"/>
    <property type="evidence" value="ECO:0007669"/>
    <property type="project" value="UniProtKB-EC"/>
</dbReference>
<dbReference type="KEGG" id="fax:FUAX_52170"/>
<dbReference type="InterPro" id="IPR017459">
    <property type="entry name" value="Glycosyl_Trfase_fam3_N_dom"/>
</dbReference>
<protein>
    <recommendedName>
        <fullName evidence="3">thymidine phosphorylase</fullName>
        <ecNumber evidence="3">2.4.2.4</ecNumber>
    </recommendedName>
</protein>
<dbReference type="InterPro" id="IPR013102">
    <property type="entry name" value="PYNP_C"/>
</dbReference>
<accession>A0AAU9CUP2</accession>
<dbReference type="InterPro" id="IPR036320">
    <property type="entry name" value="Glycosyl_Trfase_fam3_N_dom_sf"/>
</dbReference>
<keyword evidence="8" id="KW-0614">Plasmid</keyword>
<name>A0AAU9CUP2_9BACT</name>
<dbReference type="InterPro" id="IPR000053">
    <property type="entry name" value="Thymidine/pyrmidine_PPase"/>
</dbReference>
<dbReference type="NCBIfam" id="TIGR02644">
    <property type="entry name" value="Y_phosphoryl"/>
    <property type="match status" value="1"/>
</dbReference>
<dbReference type="GO" id="GO:0006206">
    <property type="term" value="P:pyrimidine nucleobase metabolic process"/>
    <property type="evidence" value="ECO:0007669"/>
    <property type="project" value="InterPro"/>
</dbReference>
<dbReference type="Pfam" id="PF00591">
    <property type="entry name" value="Glycos_transf_3"/>
    <property type="match status" value="1"/>
</dbReference>
<evidence type="ECO:0000256" key="3">
    <source>
        <dbReference type="ARBA" id="ARBA00011892"/>
    </source>
</evidence>
<dbReference type="GO" id="GO:0005829">
    <property type="term" value="C:cytosol"/>
    <property type="evidence" value="ECO:0007669"/>
    <property type="project" value="TreeGrafter"/>
</dbReference>
<dbReference type="Pfam" id="PF02885">
    <property type="entry name" value="Glycos_trans_3N"/>
    <property type="match status" value="1"/>
</dbReference>
<dbReference type="InterPro" id="IPR000312">
    <property type="entry name" value="Glycosyl_Trfase_fam3"/>
</dbReference>
<evidence type="ECO:0000256" key="4">
    <source>
        <dbReference type="ARBA" id="ARBA00022676"/>
    </source>
</evidence>
<evidence type="ECO:0000259" key="7">
    <source>
        <dbReference type="SMART" id="SM00941"/>
    </source>
</evidence>
<evidence type="ECO:0000256" key="2">
    <source>
        <dbReference type="ARBA" id="ARBA00011738"/>
    </source>
</evidence>
<dbReference type="EC" id="2.4.2.4" evidence="3"/>
<dbReference type="Gene3D" id="3.40.1030.10">
    <property type="entry name" value="Nucleoside phosphorylase/phosphoribosyltransferase catalytic domain"/>
    <property type="match status" value="1"/>
</dbReference>
<dbReference type="Gene3D" id="1.20.970.10">
    <property type="entry name" value="Transferase, Pyrimidine Nucleoside Phosphorylase, Chain C"/>
    <property type="match status" value="1"/>
</dbReference>
<evidence type="ECO:0000256" key="6">
    <source>
        <dbReference type="ARBA" id="ARBA00048550"/>
    </source>
</evidence>
<organism evidence="8 9">
    <name type="scientific">Fulvitalea axinellae</name>
    <dbReference type="NCBI Taxonomy" id="1182444"/>
    <lineage>
        <taxon>Bacteria</taxon>
        <taxon>Pseudomonadati</taxon>
        <taxon>Bacteroidota</taxon>
        <taxon>Cytophagia</taxon>
        <taxon>Cytophagales</taxon>
        <taxon>Persicobacteraceae</taxon>
        <taxon>Fulvitalea</taxon>
    </lineage>
</organism>
<comment type="similarity">
    <text evidence="1">Belongs to the thymidine/pyrimidine-nucleoside phosphorylase family.</text>
</comment>
<keyword evidence="5" id="KW-0808">Transferase</keyword>
<dbReference type="InterPro" id="IPR036566">
    <property type="entry name" value="PYNP-like_C_sf"/>
</dbReference>
<dbReference type="SUPFAM" id="SSF52418">
    <property type="entry name" value="Nucleoside phosphorylase/phosphoribosyltransferase catalytic domain"/>
    <property type="match status" value="1"/>
</dbReference>
<comment type="subunit">
    <text evidence="2">Homodimer.</text>
</comment>
<dbReference type="EMBL" id="AP025320">
    <property type="protein sequence ID" value="BDD12785.1"/>
    <property type="molecule type" value="Genomic_DNA"/>
</dbReference>
<dbReference type="PANTHER" id="PTHR10515:SF0">
    <property type="entry name" value="THYMIDINE PHOSPHORYLASE"/>
    <property type="match status" value="1"/>
</dbReference>
<dbReference type="SMART" id="SM00941">
    <property type="entry name" value="PYNP_C"/>
    <property type="match status" value="1"/>
</dbReference>
<dbReference type="InterPro" id="IPR018090">
    <property type="entry name" value="Pyrmidine_PPas_bac/euk"/>
</dbReference>
<dbReference type="Pfam" id="PF07831">
    <property type="entry name" value="PYNP_C"/>
    <property type="match status" value="1"/>
</dbReference>
<dbReference type="NCBIfam" id="NF004490">
    <property type="entry name" value="PRK05820.1"/>
    <property type="match status" value="1"/>
</dbReference>
<sequence>MVIRAVVKRFYSNSFMRIVDIIQRKRDGHELTNKQIVTLLDSYLEGTVPDYQVSAFLMAVYFRGMTDAELKTFTDCMMRSGDLVEFHGVNKFLVDKHSTGGVGDKTTIALAPLLAAFDIGTAKLSGKGLGHTGGTIDKLEAIPGFTFPETRDELVKNVNETGIGIMGYSENIVPLDKRLYSLRDVTATVSSIPLIASSIMSKKLAVYADGIMLDVKVGAGAFMKNEEDARLLAKTMLGIGKSFDRKMVVHLTNMDQPLGLAVGNSLEVIEAIETLKGNGPEDFTQLILHLTGTALFLNGRAETIEAGTEMADRMISTEEPLEKMRMFIRSCGGDAGIVDDYSRIPVATNTLDVLSKESGYVSQIEAEEIGKAAMILGAGRPTKESVIDHSVGLVLNKKVGDKVKAGEKLATLYYTGDEHLQQASEKTVKAFSFSIEPVPASPVLLDTIQEL</sequence>
<dbReference type="GO" id="GO:0006213">
    <property type="term" value="P:pyrimidine nucleoside metabolic process"/>
    <property type="evidence" value="ECO:0007669"/>
    <property type="project" value="InterPro"/>
</dbReference>
<dbReference type="SUPFAM" id="SSF54680">
    <property type="entry name" value="Pyrimidine nucleoside phosphorylase C-terminal domain"/>
    <property type="match status" value="1"/>
</dbReference>
<dbReference type="FunFam" id="3.40.1030.10:FF:000003">
    <property type="entry name" value="Pyrimidine-nucleoside phosphorylase"/>
    <property type="match status" value="1"/>
</dbReference>
<geneLocation type="plasmid" evidence="8 9">
    <name>pFA6</name>
</geneLocation>
<evidence type="ECO:0000313" key="8">
    <source>
        <dbReference type="EMBL" id="BDD12785.1"/>
    </source>
</evidence>
<dbReference type="InterPro" id="IPR035902">
    <property type="entry name" value="Nuc_phospho_transferase"/>
</dbReference>
<gene>
    <name evidence="8" type="primary">deoA</name>
    <name evidence="8" type="ORF">FUAX_52170</name>
</gene>
<dbReference type="Gene3D" id="3.90.1170.30">
    <property type="entry name" value="Pyrimidine nucleoside phosphorylase-like, C-terminal domain"/>
    <property type="match status" value="1"/>
</dbReference>
<dbReference type="AlphaFoldDB" id="A0AAU9CUP2"/>
<proteinExistence type="inferred from homology"/>
<comment type="catalytic activity">
    <reaction evidence="6">
        <text>thymidine + phosphate = 2-deoxy-alpha-D-ribose 1-phosphate + thymine</text>
        <dbReference type="Rhea" id="RHEA:16037"/>
        <dbReference type="ChEBI" id="CHEBI:17748"/>
        <dbReference type="ChEBI" id="CHEBI:17821"/>
        <dbReference type="ChEBI" id="CHEBI:43474"/>
        <dbReference type="ChEBI" id="CHEBI:57259"/>
        <dbReference type="EC" id="2.4.2.4"/>
    </reaction>
</comment>
<evidence type="ECO:0000313" key="9">
    <source>
        <dbReference type="Proteomes" id="UP001348817"/>
    </source>
</evidence>
<keyword evidence="4" id="KW-0328">Glycosyltransferase</keyword>
<evidence type="ECO:0000256" key="1">
    <source>
        <dbReference type="ARBA" id="ARBA00006915"/>
    </source>
</evidence>
<dbReference type="PIRSF" id="PIRSF000478">
    <property type="entry name" value="TP_PyNP"/>
    <property type="match status" value="1"/>
</dbReference>